<dbReference type="GO" id="GO:0045202">
    <property type="term" value="C:synapse"/>
    <property type="evidence" value="ECO:0007669"/>
    <property type="project" value="GOC"/>
</dbReference>
<dbReference type="Gene3D" id="1.20.1070.10">
    <property type="entry name" value="Rhodopsin 7-helix transmembrane proteins"/>
    <property type="match status" value="1"/>
</dbReference>
<protein>
    <recommendedName>
        <fullName evidence="4">D(1B) dopamine receptor</fullName>
    </recommendedName>
    <alternativeName>
        <fullName evidence="16">D(5) dopamine receptor</fullName>
    </alternativeName>
    <alternativeName>
        <fullName evidence="15">Dopamine D5 receptor</fullName>
    </alternativeName>
</protein>
<dbReference type="GO" id="GO:0043410">
    <property type="term" value="P:positive regulation of MAPK cascade"/>
    <property type="evidence" value="ECO:0007669"/>
    <property type="project" value="TreeGrafter"/>
</dbReference>
<feature type="domain" description="G-protein coupled receptors family 1 profile" evidence="21">
    <location>
        <begin position="581"/>
        <end position="901"/>
    </location>
</feature>
<keyword evidence="24" id="KW-1185">Reference proteome</keyword>
<keyword evidence="7" id="KW-0547">Nucleotide-binding</keyword>
<evidence type="ECO:0000256" key="10">
    <source>
        <dbReference type="ARBA" id="ARBA00023136"/>
    </source>
</evidence>
<evidence type="ECO:0000256" key="12">
    <source>
        <dbReference type="ARBA" id="ARBA00023170"/>
    </source>
</evidence>
<dbReference type="PANTHER" id="PTHR24248">
    <property type="entry name" value="ADRENERGIC RECEPTOR-RELATED G-PROTEIN COUPLED RECEPTOR"/>
    <property type="match status" value="1"/>
</dbReference>
<evidence type="ECO:0000256" key="16">
    <source>
        <dbReference type="ARBA" id="ARBA00042808"/>
    </source>
</evidence>
<evidence type="ECO:0000256" key="13">
    <source>
        <dbReference type="ARBA" id="ARBA00023180"/>
    </source>
</evidence>
<feature type="compositionally biased region" description="Polar residues" evidence="19">
    <location>
        <begin position="952"/>
        <end position="968"/>
    </location>
</feature>
<keyword evidence="12 17" id="KW-0675">Receptor</keyword>
<dbReference type="PRINTS" id="PR00237">
    <property type="entry name" value="GPCRRHODOPSN"/>
</dbReference>
<comment type="function">
    <text evidence="1">Dopamine receptor whose activity is mediated by G proteins which activate adenylyl cyclase.</text>
</comment>
<dbReference type="PROSITE" id="PS51720">
    <property type="entry name" value="G_AIG1"/>
    <property type="match status" value="1"/>
</dbReference>
<feature type="transmembrane region" description="Helical" evidence="20">
    <location>
        <begin position="738"/>
        <end position="761"/>
    </location>
</feature>
<dbReference type="AlphaFoldDB" id="A0A4Z2HVQ7"/>
<evidence type="ECO:0000256" key="18">
    <source>
        <dbReference type="SAM" id="Coils"/>
    </source>
</evidence>
<evidence type="ECO:0000256" key="3">
    <source>
        <dbReference type="ARBA" id="ARBA00008535"/>
    </source>
</evidence>
<comment type="similarity">
    <text evidence="17">Belongs to the G-protein coupled receptor 1 family.</text>
</comment>
<dbReference type="GO" id="GO:0005525">
    <property type="term" value="F:GTP binding"/>
    <property type="evidence" value="ECO:0007669"/>
    <property type="project" value="InterPro"/>
</dbReference>
<dbReference type="PROSITE" id="PS50262">
    <property type="entry name" value="G_PROTEIN_RECEP_F1_2"/>
    <property type="match status" value="1"/>
</dbReference>
<keyword evidence="10 20" id="KW-0472">Membrane</keyword>
<evidence type="ECO:0000256" key="17">
    <source>
        <dbReference type="RuleBase" id="RU000688"/>
    </source>
</evidence>
<feature type="transmembrane region" description="Helical" evidence="20">
    <location>
        <begin position="599"/>
        <end position="619"/>
    </location>
</feature>
<keyword evidence="8 20" id="KW-1133">Transmembrane helix</keyword>
<dbReference type="InterPro" id="IPR000929">
    <property type="entry name" value="Dopamine_rcpt"/>
</dbReference>
<evidence type="ECO:0000256" key="2">
    <source>
        <dbReference type="ARBA" id="ARBA00004651"/>
    </source>
</evidence>
<keyword evidence="6 17" id="KW-0812">Transmembrane</keyword>
<dbReference type="EMBL" id="SRLO01000176">
    <property type="protein sequence ID" value="TNN69375.1"/>
    <property type="molecule type" value="Genomic_DNA"/>
</dbReference>
<gene>
    <name evidence="23" type="primary">drd1</name>
    <name evidence="23" type="ORF">EYF80_020376</name>
</gene>
<dbReference type="SMART" id="SM01381">
    <property type="entry name" value="7TM_GPCR_Srsx"/>
    <property type="match status" value="1"/>
</dbReference>
<evidence type="ECO:0000256" key="8">
    <source>
        <dbReference type="ARBA" id="ARBA00022989"/>
    </source>
</evidence>
<keyword evidence="11" id="KW-1015">Disulfide bond</keyword>
<evidence type="ECO:0000256" key="7">
    <source>
        <dbReference type="ARBA" id="ARBA00022741"/>
    </source>
</evidence>
<comment type="similarity">
    <text evidence="3">Belongs to the TRAFAC class TrmE-Era-EngA-EngB-Septin-like GTPase superfamily. AIG1/Toc34/Toc159-like paraseptin GTPase family. IAN subfamily.</text>
</comment>
<evidence type="ECO:0000313" key="23">
    <source>
        <dbReference type="EMBL" id="TNN69375.1"/>
    </source>
</evidence>
<feature type="region of interest" description="Disordered" evidence="19">
    <location>
        <begin position="933"/>
        <end position="997"/>
    </location>
</feature>
<keyword evidence="14 17" id="KW-0807">Transducer</keyword>
<comment type="caution">
    <text evidence="23">The sequence shown here is derived from an EMBL/GenBank/DDBJ whole genome shotgun (WGS) entry which is preliminary data.</text>
</comment>
<evidence type="ECO:0000256" key="11">
    <source>
        <dbReference type="ARBA" id="ARBA00023157"/>
    </source>
</evidence>
<evidence type="ECO:0000256" key="20">
    <source>
        <dbReference type="SAM" id="Phobius"/>
    </source>
</evidence>
<keyword evidence="13" id="KW-0325">Glycoprotein</keyword>
<dbReference type="InterPro" id="IPR006703">
    <property type="entry name" value="G_AIG1"/>
</dbReference>
<evidence type="ECO:0000259" key="21">
    <source>
        <dbReference type="PROSITE" id="PS50262"/>
    </source>
</evidence>
<keyword evidence="9 17" id="KW-0297">G-protein coupled receptor</keyword>
<dbReference type="InterPro" id="IPR000276">
    <property type="entry name" value="GPCR_Rhodpsn"/>
</dbReference>
<dbReference type="GO" id="GO:0004930">
    <property type="term" value="F:G protein-coupled receptor activity"/>
    <property type="evidence" value="ECO:0007669"/>
    <property type="project" value="UniProtKB-KW"/>
</dbReference>
<dbReference type="PRINTS" id="PR00242">
    <property type="entry name" value="DOPAMINER"/>
</dbReference>
<dbReference type="SUPFAM" id="SSF52540">
    <property type="entry name" value="P-loop containing nucleoside triphosphate hydrolases"/>
    <property type="match status" value="1"/>
</dbReference>
<dbReference type="Proteomes" id="UP000314294">
    <property type="component" value="Unassembled WGS sequence"/>
</dbReference>
<keyword evidence="18" id="KW-0175">Coiled coil</keyword>
<feature type="transmembrane region" description="Helical" evidence="20">
    <location>
        <begin position="570"/>
        <end position="592"/>
    </location>
</feature>
<reference evidence="23 24" key="1">
    <citation type="submission" date="2019-03" db="EMBL/GenBank/DDBJ databases">
        <title>First draft genome of Liparis tanakae, snailfish: a comprehensive survey of snailfish specific genes.</title>
        <authorList>
            <person name="Kim W."/>
            <person name="Song I."/>
            <person name="Jeong J.-H."/>
            <person name="Kim D."/>
            <person name="Kim S."/>
            <person name="Ryu S."/>
            <person name="Song J.Y."/>
            <person name="Lee S.K."/>
        </authorList>
    </citation>
    <scope>NUCLEOTIDE SEQUENCE [LARGE SCALE GENOMIC DNA]</scope>
    <source>
        <tissue evidence="23">Muscle</tissue>
    </source>
</reference>
<feature type="transmembrane region" description="Helical" evidence="20">
    <location>
        <begin position="680"/>
        <end position="700"/>
    </location>
</feature>
<feature type="transmembrane region" description="Helical" evidence="20">
    <location>
        <begin position="835"/>
        <end position="856"/>
    </location>
</feature>
<dbReference type="OrthoDB" id="6021915at2759"/>
<dbReference type="CDD" id="cd01852">
    <property type="entry name" value="AIG1"/>
    <property type="match status" value="1"/>
</dbReference>
<dbReference type="Gene3D" id="3.40.50.300">
    <property type="entry name" value="P-loop containing nucleotide triphosphate hydrolases"/>
    <property type="match status" value="1"/>
</dbReference>
<dbReference type="FunFam" id="3.40.50.300:FF:000366">
    <property type="entry name" value="GTPase, IMAP family member 2"/>
    <property type="match status" value="1"/>
</dbReference>
<evidence type="ECO:0000256" key="5">
    <source>
        <dbReference type="ARBA" id="ARBA00022475"/>
    </source>
</evidence>
<evidence type="ECO:0000256" key="19">
    <source>
        <dbReference type="SAM" id="MobiDB-lite"/>
    </source>
</evidence>
<feature type="domain" description="AIG1-type G" evidence="22">
    <location>
        <begin position="4"/>
        <end position="205"/>
    </location>
</feature>
<feature type="region of interest" description="Disordered" evidence="19">
    <location>
        <begin position="248"/>
        <end position="268"/>
    </location>
</feature>
<name>A0A4Z2HVQ7_9TELE</name>
<evidence type="ECO:0000256" key="6">
    <source>
        <dbReference type="ARBA" id="ARBA00022692"/>
    </source>
</evidence>
<dbReference type="SUPFAM" id="SSF81321">
    <property type="entry name" value="Family A G protein-coupled receptor-like"/>
    <property type="match status" value="1"/>
</dbReference>
<dbReference type="GO" id="GO:0071880">
    <property type="term" value="P:adenylate cyclase-activating adrenergic receptor signaling pathway"/>
    <property type="evidence" value="ECO:0007669"/>
    <property type="project" value="TreeGrafter"/>
</dbReference>
<keyword evidence="5" id="KW-1003">Cell membrane</keyword>
<dbReference type="PANTHER" id="PTHR24248:SF136">
    <property type="entry name" value="D(1B) DOPAMINE RECEPTOR"/>
    <property type="match status" value="1"/>
</dbReference>
<feature type="transmembrane region" description="Helical" evidence="20">
    <location>
        <begin position="639"/>
        <end position="660"/>
    </location>
</feature>
<proteinExistence type="inferred from homology"/>
<evidence type="ECO:0000256" key="9">
    <source>
        <dbReference type="ARBA" id="ARBA00023040"/>
    </source>
</evidence>
<evidence type="ECO:0000259" key="22">
    <source>
        <dbReference type="PROSITE" id="PS51720"/>
    </source>
</evidence>
<evidence type="ECO:0000256" key="15">
    <source>
        <dbReference type="ARBA" id="ARBA00041538"/>
    </source>
</evidence>
<dbReference type="GO" id="GO:0001588">
    <property type="term" value="F:dopamine neurotransmitter receptor activity, coupled via Gs"/>
    <property type="evidence" value="ECO:0007669"/>
    <property type="project" value="TreeGrafter"/>
</dbReference>
<dbReference type="InterPro" id="IPR017452">
    <property type="entry name" value="GPCR_Rhodpsn_7TM"/>
</dbReference>
<accession>A0A4Z2HVQ7</accession>
<evidence type="ECO:0000313" key="24">
    <source>
        <dbReference type="Proteomes" id="UP000314294"/>
    </source>
</evidence>
<dbReference type="Pfam" id="PF00001">
    <property type="entry name" value="7tm_1"/>
    <property type="match status" value="1"/>
</dbReference>
<sequence length="997" mass="113163">MCDGAVERLVLLGKTGSGKSSTANSILGRKVFDSKVSSSSVTYRCCTVSGEFRGRHLKILDTPGLLDTHQTPQEVQKELRRSVSLLYPGPHVFLLVIQIGRFTRGEKEAVQQIKQAIGFPALSFSVVVFTHGDLLEERTSIKQCLIDGSKDLAELVSGCGGRYCVFNNHSSKNKEQVSELLAIVDGMMQGNGGTCYGSKMLQKAEEELTLELQKETQLLNEKEELLKRKQETAIRALYEKELEMVQKKSKRETEELEKKQELERQKGEKLARDLHEAFRRLVEDYDKKEKDGRIQEMVRVMKIRSEEEEKRVALRETLDRVTKTLEEHKEQEEKTGRVMEEKIQKDRLENEKKEREREHQRIKKEQAIRQREEMKIDALEKELDEVTQSLEEQNRREGDRKKQMEDLLRRERGEHQRERHVQMENQRAENRRIMALKHELKLIRVKFEQQKVSEENLKRQLEQVLRRERERCNTEMSIWKKQFDRKSCNETTRKNFTEKCSTMTTVAGYAQEMGLLGLNAALESVGTPCCIHLTNGQAQDRIMNNTTGLALAGAGGREELPAHRALTGCVLALLIVWTLFGNFTVCAAVCHFRHLRAKVTNIFIVSLALSDLLVAVLVMPWKAAAEVAGFWPFGGFCKTWLACDIMCSTASILNLCVISVDRYWAISSPFLYERSMNKKVASVMIGVTWTVSVVISFVPVQLNWHRADADALDPVVQDAAPRGGSVHGRCDSSLSRTYAISSSLISFYIPVAVMIVTYTRIYRIAQMQIRKISSLERAAEHAQSWRSDVPERCPHLCTEVGANSYQSHISLHPDCERPGEAHRELKVSIRKETKVLKTLSIIMGVFVCCWLPFFVLNCALPFCPGPKAPGARRGPYCVSEKTFDVFVWIGWSNSSLNPVIYAFNADFRDAFLRLLRCRGRGCWPAVGTAMASNEAGRPRRESLPNAKLDPSRATTFRGSEDSGNTTVTVLYHRGTTAEPVTDTEESHDPDGLTQIPI</sequence>
<dbReference type="GO" id="GO:0005886">
    <property type="term" value="C:plasma membrane"/>
    <property type="evidence" value="ECO:0007669"/>
    <property type="project" value="UniProtKB-SubCell"/>
</dbReference>
<dbReference type="PROSITE" id="PS00237">
    <property type="entry name" value="G_PROTEIN_RECEP_F1_1"/>
    <property type="match status" value="1"/>
</dbReference>
<feature type="coiled-coil region" evidence="18">
    <location>
        <begin position="304"/>
        <end position="396"/>
    </location>
</feature>
<comment type="subcellular location">
    <subcellularLocation>
        <location evidence="2">Cell membrane</location>
        <topology evidence="2">Multi-pass membrane protein</topology>
    </subcellularLocation>
</comment>
<evidence type="ECO:0000256" key="4">
    <source>
        <dbReference type="ARBA" id="ARBA00018627"/>
    </source>
</evidence>
<evidence type="ECO:0000256" key="1">
    <source>
        <dbReference type="ARBA" id="ARBA00002363"/>
    </source>
</evidence>
<organism evidence="23 24">
    <name type="scientific">Liparis tanakae</name>
    <name type="common">Tanaka's snailfish</name>
    <dbReference type="NCBI Taxonomy" id="230148"/>
    <lineage>
        <taxon>Eukaryota</taxon>
        <taxon>Metazoa</taxon>
        <taxon>Chordata</taxon>
        <taxon>Craniata</taxon>
        <taxon>Vertebrata</taxon>
        <taxon>Euteleostomi</taxon>
        <taxon>Actinopterygii</taxon>
        <taxon>Neopterygii</taxon>
        <taxon>Teleostei</taxon>
        <taxon>Neoteleostei</taxon>
        <taxon>Acanthomorphata</taxon>
        <taxon>Eupercaria</taxon>
        <taxon>Perciformes</taxon>
        <taxon>Cottioidei</taxon>
        <taxon>Cottales</taxon>
        <taxon>Liparidae</taxon>
        <taxon>Liparis</taxon>
    </lineage>
</organism>
<dbReference type="Pfam" id="PF04548">
    <property type="entry name" value="AIG1"/>
    <property type="match status" value="1"/>
</dbReference>
<dbReference type="InterPro" id="IPR027417">
    <property type="entry name" value="P-loop_NTPase"/>
</dbReference>
<evidence type="ECO:0000256" key="14">
    <source>
        <dbReference type="ARBA" id="ARBA00023224"/>
    </source>
</evidence>